<dbReference type="PRINTS" id="PR00111">
    <property type="entry name" value="ABHYDROLASE"/>
</dbReference>
<dbReference type="Proteomes" id="UP001185069">
    <property type="component" value="Unassembled WGS sequence"/>
</dbReference>
<dbReference type="PRINTS" id="PR00412">
    <property type="entry name" value="EPOXHYDRLASE"/>
</dbReference>
<dbReference type="SUPFAM" id="SSF53474">
    <property type="entry name" value="alpha/beta-Hydrolases"/>
    <property type="match status" value="1"/>
</dbReference>
<dbReference type="InterPro" id="IPR000639">
    <property type="entry name" value="Epox_hydrolase-like"/>
</dbReference>
<dbReference type="InterPro" id="IPR029058">
    <property type="entry name" value="AB_hydrolase_fold"/>
</dbReference>
<evidence type="ECO:0000259" key="1">
    <source>
        <dbReference type="Pfam" id="PF00561"/>
    </source>
</evidence>
<evidence type="ECO:0000313" key="2">
    <source>
        <dbReference type="EMBL" id="MDR6267919.1"/>
    </source>
</evidence>
<proteinExistence type="predicted"/>
<evidence type="ECO:0000313" key="3">
    <source>
        <dbReference type="Proteomes" id="UP001185069"/>
    </source>
</evidence>
<dbReference type="RefSeq" id="WP_309795240.1">
    <property type="nucleotide sequence ID" value="NZ_BAAAHY010000006.1"/>
</dbReference>
<organism evidence="2 3">
    <name type="scientific">Arthrobacter russicus</name>
    <dbReference type="NCBI Taxonomy" id="172040"/>
    <lineage>
        <taxon>Bacteria</taxon>
        <taxon>Bacillati</taxon>
        <taxon>Actinomycetota</taxon>
        <taxon>Actinomycetes</taxon>
        <taxon>Micrococcales</taxon>
        <taxon>Micrococcaceae</taxon>
        <taxon>Arthrobacter</taxon>
    </lineage>
</organism>
<dbReference type="PANTHER" id="PTHR43798:SF33">
    <property type="entry name" value="HYDROLASE, PUTATIVE (AFU_ORTHOLOGUE AFUA_2G14860)-RELATED"/>
    <property type="match status" value="1"/>
</dbReference>
<dbReference type="Gene3D" id="3.40.50.1820">
    <property type="entry name" value="alpha/beta hydrolase"/>
    <property type="match status" value="1"/>
</dbReference>
<comment type="caution">
    <text evidence="2">The sequence shown here is derived from an EMBL/GenBank/DDBJ whole genome shotgun (WGS) entry which is preliminary data.</text>
</comment>
<dbReference type="InterPro" id="IPR000073">
    <property type="entry name" value="AB_hydrolase_1"/>
</dbReference>
<protein>
    <submittedName>
        <fullName evidence="2">Pimeloyl-ACP methyl ester carboxylesterase</fullName>
    </submittedName>
</protein>
<name>A0ABU1J670_9MICC</name>
<dbReference type="EMBL" id="JAVDQF010000001">
    <property type="protein sequence ID" value="MDR6267919.1"/>
    <property type="molecule type" value="Genomic_DNA"/>
</dbReference>
<feature type="domain" description="AB hydrolase-1" evidence="1">
    <location>
        <begin position="40"/>
        <end position="281"/>
    </location>
</feature>
<accession>A0ABU1J670</accession>
<keyword evidence="3" id="KW-1185">Reference proteome</keyword>
<gene>
    <name evidence="2" type="ORF">JOE69_000157</name>
</gene>
<sequence>MNRYSPELSSRVIAGTVDVGGSPVHYWEYPAIPGSAETRTMLVVHGFRGDHHGLERVVEALPGLRILIPDLPGFGESPAFPDREHGIDSYADTVAGLLDALGLDRSTVLLGHSFGSIVASHFVAAHPGRVAALILVNPIAAPALEGPKGGLSKLAQFYYWAASKLPERAGQAILRSSLIVQVMSVAMAKTRDPELRRFIHAQHHAHFSSFANRTMLLESFKASISGNVRQVADRLQLPTLLVAGEKDDVTALPEQRVLLGMLPDGELQVIDGVGHLIHYETPLEAASAILSFLQAHPAEDA</sequence>
<reference evidence="2 3" key="1">
    <citation type="submission" date="2023-07" db="EMBL/GenBank/DDBJ databases">
        <title>Sequencing the genomes of 1000 actinobacteria strains.</title>
        <authorList>
            <person name="Klenk H.-P."/>
        </authorList>
    </citation>
    <scope>NUCLEOTIDE SEQUENCE [LARGE SCALE GENOMIC DNA]</scope>
    <source>
        <strain evidence="2 3">DSM 14555</strain>
    </source>
</reference>
<dbReference type="PANTHER" id="PTHR43798">
    <property type="entry name" value="MONOACYLGLYCEROL LIPASE"/>
    <property type="match status" value="1"/>
</dbReference>
<dbReference type="InterPro" id="IPR050266">
    <property type="entry name" value="AB_hydrolase_sf"/>
</dbReference>
<dbReference type="Pfam" id="PF00561">
    <property type="entry name" value="Abhydrolase_1"/>
    <property type="match status" value="1"/>
</dbReference>